<protein>
    <submittedName>
        <fullName evidence="2">Ovule protein</fullName>
    </submittedName>
</protein>
<name>A0A7I4Y794_HAECO</name>
<evidence type="ECO:0000313" key="1">
    <source>
        <dbReference type="Proteomes" id="UP000025227"/>
    </source>
</evidence>
<accession>A0A7I4Y794</accession>
<proteinExistence type="predicted"/>
<dbReference type="AlphaFoldDB" id="A0A7I4Y794"/>
<sequence length="66" mass="7971">FILLGNRASVQLRYFFSVNFSVKNQKFLKVDWQIHCFIFLNEFCNENTVVRFSAHRLGHRCRTCRD</sequence>
<keyword evidence="1" id="KW-1185">Reference proteome</keyword>
<organism evidence="1 2">
    <name type="scientific">Haemonchus contortus</name>
    <name type="common">Barber pole worm</name>
    <dbReference type="NCBI Taxonomy" id="6289"/>
    <lineage>
        <taxon>Eukaryota</taxon>
        <taxon>Metazoa</taxon>
        <taxon>Ecdysozoa</taxon>
        <taxon>Nematoda</taxon>
        <taxon>Chromadorea</taxon>
        <taxon>Rhabditida</taxon>
        <taxon>Rhabditina</taxon>
        <taxon>Rhabditomorpha</taxon>
        <taxon>Strongyloidea</taxon>
        <taxon>Trichostrongylidae</taxon>
        <taxon>Haemonchus</taxon>
    </lineage>
</organism>
<reference evidence="2" key="1">
    <citation type="submission" date="2020-12" db="UniProtKB">
        <authorList>
            <consortium name="WormBaseParasite"/>
        </authorList>
    </citation>
    <scope>IDENTIFICATION</scope>
    <source>
        <strain evidence="2">MHco3</strain>
    </source>
</reference>
<dbReference type="WBParaSite" id="HCON_00055060-00001">
    <property type="protein sequence ID" value="HCON_00055060-00001"/>
    <property type="gene ID" value="HCON_00055060"/>
</dbReference>
<dbReference type="Proteomes" id="UP000025227">
    <property type="component" value="Unplaced"/>
</dbReference>
<evidence type="ECO:0000313" key="2">
    <source>
        <dbReference type="WBParaSite" id="HCON_00055060-00001"/>
    </source>
</evidence>